<feature type="domain" description="SHSP" evidence="1">
    <location>
        <begin position="97"/>
        <end position="163"/>
    </location>
</feature>
<dbReference type="CDD" id="cd00298">
    <property type="entry name" value="ACD_sHsps_p23-like"/>
    <property type="match status" value="1"/>
</dbReference>
<dbReference type="EMBL" id="AMZH03011488">
    <property type="protein sequence ID" value="RRT52792.1"/>
    <property type="molecule type" value="Genomic_DNA"/>
</dbReference>
<dbReference type="Proteomes" id="UP000287651">
    <property type="component" value="Unassembled WGS sequence"/>
</dbReference>
<evidence type="ECO:0000313" key="3">
    <source>
        <dbReference type="Proteomes" id="UP000287651"/>
    </source>
</evidence>
<sequence>MRKVVTKSERLFCICVASMQFPNGERVIDVDIKRYRTTTAPATRHKCSCRVAKGSLSNYVDVDADAKRSSSLIVTLFIHNNHLRPLATSSSATIDVGFKQEQLILLIDTSHRLKLKGEQHIEGDRWSQFDMVVRIPKQCDVEPITAKFDPDNGLLCVTLLDSASKSPCLPSECRDRRRRLQLKAHFAIHYTSRKAWERLCKLFCLRIEVNDSFKREDSVKR</sequence>
<dbReference type="AlphaFoldDB" id="A0A426YM47"/>
<dbReference type="Pfam" id="PF00011">
    <property type="entry name" value="HSP20"/>
    <property type="match status" value="1"/>
</dbReference>
<dbReference type="InterPro" id="IPR002068">
    <property type="entry name" value="A-crystallin/Hsp20_dom"/>
</dbReference>
<protein>
    <recommendedName>
        <fullName evidence="1">SHSP domain-containing protein</fullName>
    </recommendedName>
</protein>
<gene>
    <name evidence="2" type="ORF">B296_00050264</name>
</gene>
<evidence type="ECO:0000259" key="1">
    <source>
        <dbReference type="Pfam" id="PF00011"/>
    </source>
</evidence>
<accession>A0A426YM47</accession>
<evidence type="ECO:0000313" key="2">
    <source>
        <dbReference type="EMBL" id="RRT52792.1"/>
    </source>
</evidence>
<organism evidence="2 3">
    <name type="scientific">Ensete ventricosum</name>
    <name type="common">Abyssinian banana</name>
    <name type="synonym">Musa ensete</name>
    <dbReference type="NCBI Taxonomy" id="4639"/>
    <lineage>
        <taxon>Eukaryota</taxon>
        <taxon>Viridiplantae</taxon>
        <taxon>Streptophyta</taxon>
        <taxon>Embryophyta</taxon>
        <taxon>Tracheophyta</taxon>
        <taxon>Spermatophyta</taxon>
        <taxon>Magnoliopsida</taxon>
        <taxon>Liliopsida</taxon>
        <taxon>Zingiberales</taxon>
        <taxon>Musaceae</taxon>
        <taxon>Ensete</taxon>
    </lineage>
</organism>
<name>A0A426YM47_ENSVE</name>
<proteinExistence type="predicted"/>
<reference evidence="2 3" key="1">
    <citation type="journal article" date="2014" name="Agronomy (Basel)">
        <title>A Draft Genome Sequence for Ensete ventricosum, the Drought-Tolerant Tree Against Hunger.</title>
        <authorList>
            <person name="Harrison J."/>
            <person name="Moore K.A."/>
            <person name="Paszkiewicz K."/>
            <person name="Jones T."/>
            <person name="Grant M."/>
            <person name="Ambacheew D."/>
            <person name="Muzemil S."/>
            <person name="Studholme D.J."/>
        </authorList>
    </citation>
    <scope>NUCLEOTIDE SEQUENCE [LARGE SCALE GENOMIC DNA]</scope>
</reference>
<comment type="caution">
    <text evidence="2">The sequence shown here is derived from an EMBL/GenBank/DDBJ whole genome shotgun (WGS) entry which is preliminary data.</text>
</comment>